<dbReference type="InterPro" id="IPR023214">
    <property type="entry name" value="HAD_sf"/>
</dbReference>
<gene>
    <name evidence="5" type="ORF">DU505_08700</name>
</gene>
<dbReference type="RefSeq" id="WP_114478608.1">
    <property type="nucleotide sequence ID" value="NZ_QPII01000005.1"/>
</dbReference>
<accession>A0A368TY66</accession>
<name>A0A368TY66_9GAMM</name>
<evidence type="ECO:0000256" key="2">
    <source>
        <dbReference type="ARBA" id="ARBA00006171"/>
    </source>
</evidence>
<evidence type="ECO:0000256" key="3">
    <source>
        <dbReference type="ARBA" id="ARBA00022723"/>
    </source>
</evidence>
<dbReference type="OrthoDB" id="9800058at2"/>
<dbReference type="InterPro" id="IPR006439">
    <property type="entry name" value="HAD-SF_hydro_IA"/>
</dbReference>
<proteinExistence type="inferred from homology"/>
<dbReference type="AlphaFoldDB" id="A0A368TY66"/>
<dbReference type="Gene3D" id="1.10.150.240">
    <property type="entry name" value="Putative phosphatase, domain 2"/>
    <property type="match status" value="1"/>
</dbReference>
<dbReference type="InterPro" id="IPR036412">
    <property type="entry name" value="HAD-like_sf"/>
</dbReference>
<dbReference type="InterPro" id="IPR023198">
    <property type="entry name" value="PGP-like_dom2"/>
</dbReference>
<evidence type="ECO:0000256" key="1">
    <source>
        <dbReference type="ARBA" id="ARBA00001946"/>
    </source>
</evidence>
<protein>
    <submittedName>
        <fullName evidence="5">HAD family hydrolase</fullName>
    </submittedName>
</protein>
<dbReference type="SFLD" id="SFLDG01129">
    <property type="entry name" value="C1.5:_HAD__Beta-PGM__Phosphata"/>
    <property type="match status" value="1"/>
</dbReference>
<dbReference type="SFLD" id="SFLDS00003">
    <property type="entry name" value="Haloacid_Dehalogenase"/>
    <property type="match status" value="1"/>
</dbReference>
<dbReference type="Pfam" id="PF00702">
    <property type="entry name" value="Hydrolase"/>
    <property type="match status" value="1"/>
</dbReference>
<evidence type="ECO:0000256" key="4">
    <source>
        <dbReference type="ARBA" id="ARBA00022842"/>
    </source>
</evidence>
<keyword evidence="4" id="KW-0460">Magnesium</keyword>
<evidence type="ECO:0000313" key="5">
    <source>
        <dbReference type="EMBL" id="RCV89674.1"/>
    </source>
</evidence>
<keyword evidence="3" id="KW-0479">Metal-binding</keyword>
<dbReference type="PANTHER" id="PTHR46193">
    <property type="entry name" value="6-PHOSPHOGLUCONATE PHOSPHATASE"/>
    <property type="match status" value="1"/>
</dbReference>
<keyword evidence="5" id="KW-0378">Hydrolase</keyword>
<dbReference type="EMBL" id="QPII01000005">
    <property type="protein sequence ID" value="RCV89674.1"/>
    <property type="molecule type" value="Genomic_DNA"/>
</dbReference>
<evidence type="ECO:0000313" key="6">
    <source>
        <dbReference type="Proteomes" id="UP000252405"/>
    </source>
</evidence>
<comment type="caution">
    <text evidence="5">The sequence shown here is derived from an EMBL/GenBank/DDBJ whole genome shotgun (WGS) entry which is preliminary data.</text>
</comment>
<dbReference type="PANTHER" id="PTHR46193:SF10">
    <property type="entry name" value="6-PHOSPHOGLUCONATE PHOSPHATASE"/>
    <property type="match status" value="1"/>
</dbReference>
<comment type="cofactor">
    <cofactor evidence="1">
        <name>Mg(2+)</name>
        <dbReference type="ChEBI" id="CHEBI:18420"/>
    </cofactor>
</comment>
<keyword evidence="6" id="KW-1185">Reference proteome</keyword>
<dbReference type="PRINTS" id="PR00413">
    <property type="entry name" value="HADHALOGNASE"/>
</dbReference>
<dbReference type="InterPro" id="IPR051600">
    <property type="entry name" value="Beta-PGM-like"/>
</dbReference>
<dbReference type="SUPFAM" id="SSF56784">
    <property type="entry name" value="HAD-like"/>
    <property type="match status" value="1"/>
</dbReference>
<comment type="similarity">
    <text evidence="2">Belongs to the HAD-like hydrolase superfamily. CbbY/CbbZ/Gph/YieH family.</text>
</comment>
<dbReference type="Proteomes" id="UP000252405">
    <property type="component" value="Unassembled WGS sequence"/>
</dbReference>
<dbReference type="Gene3D" id="3.40.50.1000">
    <property type="entry name" value="HAD superfamily/HAD-like"/>
    <property type="match status" value="1"/>
</dbReference>
<dbReference type="GO" id="GO:0046872">
    <property type="term" value="F:metal ion binding"/>
    <property type="evidence" value="ECO:0007669"/>
    <property type="project" value="UniProtKB-KW"/>
</dbReference>
<organism evidence="5 6">
    <name type="scientific">Billgrantia montanilacus</name>
    <dbReference type="NCBI Taxonomy" id="2282305"/>
    <lineage>
        <taxon>Bacteria</taxon>
        <taxon>Pseudomonadati</taxon>
        <taxon>Pseudomonadota</taxon>
        <taxon>Gammaproteobacteria</taxon>
        <taxon>Oceanospirillales</taxon>
        <taxon>Halomonadaceae</taxon>
        <taxon>Billgrantia</taxon>
    </lineage>
</organism>
<sequence length="227" mass="24105">MQTLIFDCDGVLVDSEALAEETLAERLGSWLPDLDLERLLSQALGMTTADILDHLERLSRHSLPTDAAEHIDSAIEARLGAELCAIAGAAEAIRAIALPKAVVSNSRRSRVVASLATTGLDTVLGLAPIFTAEQVERPKPDPAIYRLAAHELGLTPRECLVVEDSVAGVSAAHAAGMTVIGFTGASHLDAGQGARLLQAGAWQVIDRFSELEGWVNDWQRAADSIQP</sequence>
<dbReference type="GO" id="GO:0016787">
    <property type="term" value="F:hydrolase activity"/>
    <property type="evidence" value="ECO:0007669"/>
    <property type="project" value="UniProtKB-KW"/>
</dbReference>
<reference evidence="5 6" key="1">
    <citation type="submission" date="2018-07" db="EMBL/GenBank/DDBJ databases">
        <title>Halomonas montanilacus sp. nov., isolated from Lake Pengyan on Tibetan Plateau.</title>
        <authorList>
            <person name="Lu H."/>
            <person name="Xing P."/>
            <person name="Wu Q."/>
        </authorList>
    </citation>
    <scope>NUCLEOTIDE SEQUENCE [LARGE SCALE GENOMIC DNA]</scope>
    <source>
        <strain evidence="5 6">PYC7W</strain>
    </source>
</reference>
<dbReference type="NCBIfam" id="TIGR01509">
    <property type="entry name" value="HAD-SF-IA-v3"/>
    <property type="match status" value="1"/>
</dbReference>